<accession>A0A075WG38</accession>
<evidence type="ECO:0000313" key="2">
    <source>
        <dbReference type="Proteomes" id="UP000028501"/>
    </source>
</evidence>
<dbReference type="SMR" id="A0A075WG38"/>
<name>A0A075WG38_ARCFL</name>
<dbReference type="HOGENOM" id="CLU_078136_0_0_2"/>
<dbReference type="SUPFAM" id="SSF56281">
    <property type="entry name" value="Metallo-hydrolase/oxidoreductase"/>
    <property type="match status" value="1"/>
</dbReference>
<reference evidence="1 2" key="1">
    <citation type="submission" date="2013-07" db="EMBL/GenBank/DDBJ databases">
        <title>Genome of Archaeoglobus fulgidus.</title>
        <authorList>
            <person name="Fiebig A."/>
            <person name="Birkeland N.-K."/>
        </authorList>
    </citation>
    <scope>NUCLEOTIDE SEQUENCE [LARGE SCALE GENOMIC DNA]</scope>
    <source>
        <strain evidence="1 2">DSM 8774</strain>
    </source>
</reference>
<dbReference type="GeneID" id="24796105"/>
<dbReference type="InterPro" id="IPR036866">
    <property type="entry name" value="RibonucZ/Hydroxyglut_hydro"/>
</dbReference>
<dbReference type="GO" id="GO:0004521">
    <property type="term" value="F:RNA endonuclease activity"/>
    <property type="evidence" value="ECO:0007669"/>
    <property type="project" value="TreeGrafter"/>
</dbReference>
<dbReference type="RefSeq" id="WP_010879847.1">
    <property type="nucleotide sequence ID" value="NZ_CP006577.1"/>
</dbReference>
<evidence type="ECO:0000313" key="1">
    <source>
        <dbReference type="EMBL" id="AIG99350.1"/>
    </source>
</evidence>
<dbReference type="Proteomes" id="UP000028501">
    <property type="component" value="Chromosome"/>
</dbReference>
<proteinExistence type="predicted"/>
<sequence length="291" mass="32754">MQIEFYRRKYGRGCRPHLSLCIEGQHYHVDTSPADYGMNLITHAHTDHYGQRNMDNSRAVASRESAAILEACTGKVFSGVTFEVGSRIRLSDTKIKTYPTYHMHGSAAFYFQDSDILITGDVKDYSKLPKCKILVTEATYGHPSHIFEEEVEKLLKVASSNKAVFGAYPIGKAQRVAEILSKDGFGFSAEEKIARICSAVGLKPSDGPLIASPRNLPLYGGGYILTAHKFYRWPRITLSDHLDYRGILEMIDHCEPEEVLFYHGKPSKRLLEHLKNEGIVCRTLNDLPVMK</sequence>
<dbReference type="AlphaFoldDB" id="A0A075WG38"/>
<protein>
    <submittedName>
        <fullName evidence="1">Uncharacterized protein</fullName>
    </submittedName>
</protein>
<organism evidence="1 2">
    <name type="scientific">Archaeoglobus fulgidus DSM 8774</name>
    <dbReference type="NCBI Taxonomy" id="1344584"/>
    <lineage>
        <taxon>Archaea</taxon>
        <taxon>Methanobacteriati</taxon>
        <taxon>Methanobacteriota</taxon>
        <taxon>Archaeoglobi</taxon>
        <taxon>Archaeoglobales</taxon>
        <taxon>Archaeoglobaceae</taxon>
        <taxon>Archaeoglobus</taxon>
    </lineage>
</organism>
<dbReference type="PANTHER" id="PTHR11203:SF37">
    <property type="entry name" value="INTEGRATOR COMPLEX SUBUNIT 11"/>
    <property type="match status" value="1"/>
</dbReference>
<dbReference type="InterPro" id="IPR050698">
    <property type="entry name" value="MBL"/>
</dbReference>
<dbReference type="PANTHER" id="PTHR11203">
    <property type="entry name" value="CLEAVAGE AND POLYADENYLATION SPECIFICITY FACTOR FAMILY MEMBER"/>
    <property type="match status" value="1"/>
</dbReference>
<dbReference type="CDD" id="cd06262">
    <property type="entry name" value="metallo-hydrolase-like_MBL-fold"/>
    <property type="match status" value="1"/>
</dbReference>
<gene>
    <name evidence="1" type="ORF">AFULGI_00026410</name>
</gene>
<dbReference type="EMBL" id="CP006577">
    <property type="protein sequence ID" value="AIG99350.1"/>
    <property type="molecule type" value="Genomic_DNA"/>
</dbReference>
<dbReference type="Gene3D" id="3.60.15.10">
    <property type="entry name" value="Ribonuclease Z/Hydroxyacylglutathione hydrolase-like"/>
    <property type="match status" value="1"/>
</dbReference>
<dbReference type="KEGG" id="afg:AFULGI_00026410"/>